<keyword evidence="1" id="KW-0732">Signal</keyword>
<sequence length="110" mass="12217">MELAGVECLIAAIAWQLLAAHIPLPPLSLCTITMSSRSSSNTLFAYYYCLLCCLKCRCECLCACVCVCMPNMKQILLLHYCFHMLFRFLSSFQVLGSLAGLVCFPAFKEG</sequence>
<organism evidence="2">
    <name type="scientific">Anopheles darlingi</name>
    <name type="common">Mosquito</name>
    <dbReference type="NCBI Taxonomy" id="43151"/>
    <lineage>
        <taxon>Eukaryota</taxon>
        <taxon>Metazoa</taxon>
        <taxon>Ecdysozoa</taxon>
        <taxon>Arthropoda</taxon>
        <taxon>Hexapoda</taxon>
        <taxon>Insecta</taxon>
        <taxon>Pterygota</taxon>
        <taxon>Neoptera</taxon>
        <taxon>Endopterygota</taxon>
        <taxon>Diptera</taxon>
        <taxon>Nematocera</taxon>
        <taxon>Culicoidea</taxon>
        <taxon>Culicidae</taxon>
        <taxon>Anophelinae</taxon>
        <taxon>Anopheles</taxon>
    </lineage>
</organism>
<reference evidence="2" key="1">
    <citation type="submission" date="2018-01" db="EMBL/GenBank/DDBJ databases">
        <title>An insight into the sialome of Amazonian anophelines.</title>
        <authorList>
            <person name="Ribeiro J.M."/>
            <person name="Scarpassa V."/>
            <person name="Calvo E."/>
        </authorList>
    </citation>
    <scope>NUCLEOTIDE SEQUENCE</scope>
</reference>
<dbReference type="AlphaFoldDB" id="A0A2M4DGV9"/>
<name>A0A2M4DGV9_ANODA</name>
<evidence type="ECO:0000256" key="1">
    <source>
        <dbReference type="SAM" id="SignalP"/>
    </source>
</evidence>
<dbReference type="EMBL" id="GGFL01012571">
    <property type="protein sequence ID" value="MBW76749.1"/>
    <property type="molecule type" value="Transcribed_RNA"/>
</dbReference>
<protein>
    <submittedName>
        <fullName evidence="2">Putative secreted protein</fullName>
    </submittedName>
</protein>
<feature type="chain" id="PRO_5014746949" evidence="1">
    <location>
        <begin position="20"/>
        <end position="110"/>
    </location>
</feature>
<evidence type="ECO:0000313" key="2">
    <source>
        <dbReference type="EMBL" id="MBW76749.1"/>
    </source>
</evidence>
<accession>A0A2M4DGV9</accession>
<proteinExistence type="predicted"/>
<feature type="signal peptide" evidence="1">
    <location>
        <begin position="1"/>
        <end position="19"/>
    </location>
</feature>